<protein>
    <submittedName>
        <fullName evidence="5">LacI family DNA-binding transcriptional regulator</fullName>
    </submittedName>
</protein>
<dbReference type="EMBL" id="CP107027">
    <property type="protein sequence ID" value="UYG93764.1"/>
    <property type="molecule type" value="Genomic_DNA"/>
</dbReference>
<evidence type="ECO:0000313" key="6">
    <source>
        <dbReference type="Proteomes" id="UP001163104"/>
    </source>
</evidence>
<keyword evidence="2 5" id="KW-0238">DNA-binding</keyword>
<dbReference type="AlphaFoldDB" id="A0AA46Q1C9"/>
<evidence type="ECO:0000259" key="4">
    <source>
        <dbReference type="PROSITE" id="PS50932"/>
    </source>
</evidence>
<dbReference type="Gene3D" id="3.40.50.2300">
    <property type="match status" value="2"/>
</dbReference>
<name>A0AA46Q1C9_CYTFI</name>
<dbReference type="SUPFAM" id="SSF47413">
    <property type="entry name" value="lambda repressor-like DNA-binding domains"/>
    <property type="match status" value="1"/>
</dbReference>
<dbReference type="InterPro" id="IPR010982">
    <property type="entry name" value="Lambda_DNA-bd_dom_sf"/>
</dbReference>
<evidence type="ECO:0000256" key="2">
    <source>
        <dbReference type="ARBA" id="ARBA00023125"/>
    </source>
</evidence>
<dbReference type="Gene3D" id="1.10.260.40">
    <property type="entry name" value="lambda repressor-like DNA-binding domains"/>
    <property type="match status" value="1"/>
</dbReference>
<evidence type="ECO:0000313" key="5">
    <source>
        <dbReference type="EMBL" id="UYG93764.1"/>
    </source>
</evidence>
<dbReference type="PANTHER" id="PTHR30146">
    <property type="entry name" value="LACI-RELATED TRANSCRIPTIONAL REPRESSOR"/>
    <property type="match status" value="1"/>
</dbReference>
<evidence type="ECO:0000256" key="3">
    <source>
        <dbReference type="ARBA" id="ARBA00023163"/>
    </source>
</evidence>
<dbReference type="GO" id="GO:0003700">
    <property type="term" value="F:DNA-binding transcription factor activity"/>
    <property type="evidence" value="ECO:0007669"/>
    <property type="project" value="TreeGrafter"/>
</dbReference>
<dbReference type="Proteomes" id="UP001163104">
    <property type="component" value="Chromosome"/>
</dbReference>
<keyword evidence="1" id="KW-0805">Transcription regulation</keyword>
<dbReference type="InterPro" id="IPR001761">
    <property type="entry name" value="Peripla_BP/Lac1_sug-bd_dom"/>
</dbReference>
<dbReference type="Pfam" id="PF00532">
    <property type="entry name" value="Peripla_BP_1"/>
    <property type="match status" value="1"/>
</dbReference>
<dbReference type="GO" id="GO:0000976">
    <property type="term" value="F:transcription cis-regulatory region binding"/>
    <property type="evidence" value="ECO:0007669"/>
    <property type="project" value="TreeGrafter"/>
</dbReference>
<keyword evidence="3" id="KW-0804">Transcription</keyword>
<dbReference type="InterPro" id="IPR028082">
    <property type="entry name" value="Peripla_BP_I"/>
</dbReference>
<accession>A0AA46Q1C9</accession>
<feature type="domain" description="HTH lacI-type" evidence="4">
    <location>
        <begin position="7"/>
        <end position="61"/>
    </location>
</feature>
<sequence length="335" mass="37213">MLKNKKVTAMDVARLAGVSQSSVSRAFSENSSISSKKKQLILDAAEQLGYQPNAIARGLITNQSRIIGVVMRNIQNPFYPEILDKFYSRLAEKGYKVMFINSQNNEIQEDEVSHLIEYSVEGAIITDALLTSSTVQKFTRNGISVVLFNRYVNDSLSSAVVCDNFAAGKRIGHYLIEKGHENLAFISGPMNTSTTVDRKNGFQEALGEHGISSFLTENGLYSYEGGFAAAQKLLERSKKIDAIFCANDISAFGAMDYLKKQGIRVPEDISVVGFDDVAMSDWSSYELTTWHQPVDEMVDYSINLLLEHINGDTDTPEIQRLEGHLVERGSVADRR</sequence>
<dbReference type="PANTHER" id="PTHR30146:SF109">
    <property type="entry name" value="HTH-TYPE TRANSCRIPTIONAL REGULATOR GALS"/>
    <property type="match status" value="1"/>
</dbReference>
<dbReference type="SMART" id="SM00354">
    <property type="entry name" value="HTH_LACI"/>
    <property type="match status" value="1"/>
</dbReference>
<dbReference type="InterPro" id="IPR000843">
    <property type="entry name" value="HTH_LacI"/>
</dbReference>
<gene>
    <name evidence="5" type="ORF">OD459_16305</name>
</gene>
<dbReference type="CDD" id="cd06278">
    <property type="entry name" value="PBP1_LacI-like"/>
    <property type="match status" value="1"/>
</dbReference>
<organism evidence="5 6">
    <name type="scientific">Cytobacillus firmus</name>
    <name type="common">Bacillus firmus</name>
    <dbReference type="NCBI Taxonomy" id="1399"/>
    <lineage>
        <taxon>Bacteria</taxon>
        <taxon>Bacillati</taxon>
        <taxon>Bacillota</taxon>
        <taxon>Bacilli</taxon>
        <taxon>Bacillales</taxon>
        <taxon>Bacillaceae</taxon>
        <taxon>Cytobacillus</taxon>
    </lineage>
</organism>
<evidence type="ECO:0000256" key="1">
    <source>
        <dbReference type="ARBA" id="ARBA00023015"/>
    </source>
</evidence>
<dbReference type="RefSeq" id="WP_263599254.1">
    <property type="nucleotide sequence ID" value="NZ_CP107027.1"/>
</dbReference>
<dbReference type="Pfam" id="PF00356">
    <property type="entry name" value="LacI"/>
    <property type="match status" value="1"/>
</dbReference>
<dbReference type="CDD" id="cd01392">
    <property type="entry name" value="HTH_LacI"/>
    <property type="match status" value="1"/>
</dbReference>
<reference evidence="5" key="1">
    <citation type="submission" date="2022-10" db="EMBL/GenBank/DDBJ databases">
        <title>Mechanism of multi-heavy metal repair in Cytobacillus Firmus M7.</title>
        <authorList>
            <person name="Li X."/>
            <person name="Yu C."/>
        </authorList>
    </citation>
    <scope>NUCLEOTIDE SEQUENCE</scope>
    <source>
        <strain evidence="5">M7</strain>
    </source>
</reference>
<dbReference type="PROSITE" id="PS50932">
    <property type="entry name" value="HTH_LACI_2"/>
    <property type="match status" value="1"/>
</dbReference>
<dbReference type="SUPFAM" id="SSF53822">
    <property type="entry name" value="Periplasmic binding protein-like I"/>
    <property type="match status" value="1"/>
</dbReference>
<proteinExistence type="predicted"/>